<dbReference type="EMBL" id="JAHRIQ010036313">
    <property type="protein sequence ID" value="MEQ2232965.1"/>
    <property type="molecule type" value="Genomic_DNA"/>
</dbReference>
<proteinExistence type="predicted"/>
<dbReference type="Proteomes" id="UP001482620">
    <property type="component" value="Unassembled WGS sequence"/>
</dbReference>
<accession>A0ABV0TJA0</accession>
<organism evidence="1 2">
    <name type="scientific">Ilyodon furcidens</name>
    <name type="common">goldbreast splitfin</name>
    <dbReference type="NCBI Taxonomy" id="33524"/>
    <lineage>
        <taxon>Eukaryota</taxon>
        <taxon>Metazoa</taxon>
        <taxon>Chordata</taxon>
        <taxon>Craniata</taxon>
        <taxon>Vertebrata</taxon>
        <taxon>Euteleostomi</taxon>
        <taxon>Actinopterygii</taxon>
        <taxon>Neopterygii</taxon>
        <taxon>Teleostei</taxon>
        <taxon>Neoteleostei</taxon>
        <taxon>Acanthomorphata</taxon>
        <taxon>Ovalentaria</taxon>
        <taxon>Atherinomorphae</taxon>
        <taxon>Cyprinodontiformes</taxon>
        <taxon>Goodeidae</taxon>
        <taxon>Ilyodon</taxon>
    </lineage>
</organism>
<evidence type="ECO:0000313" key="1">
    <source>
        <dbReference type="EMBL" id="MEQ2232965.1"/>
    </source>
</evidence>
<comment type="caution">
    <text evidence="1">The sequence shown here is derived from an EMBL/GenBank/DDBJ whole genome shotgun (WGS) entry which is preliminary data.</text>
</comment>
<reference evidence="1 2" key="1">
    <citation type="submission" date="2021-06" db="EMBL/GenBank/DDBJ databases">
        <authorList>
            <person name="Palmer J.M."/>
        </authorList>
    </citation>
    <scope>NUCLEOTIDE SEQUENCE [LARGE SCALE GENOMIC DNA]</scope>
    <source>
        <strain evidence="2">if_2019</strain>
        <tissue evidence="1">Muscle</tissue>
    </source>
</reference>
<sequence>MSKCLYYYKTGQKYPNNAAEPLQALILLSCKHFRTNFKLSNTEAQQYILFWIEKYNNSEIQRIIKTELHKNIHTPSSCHIVLKSPTSASPQHDAATMFHVSNVHLG</sequence>
<gene>
    <name evidence="1" type="ORF">ILYODFUR_016887</name>
</gene>
<evidence type="ECO:0000313" key="2">
    <source>
        <dbReference type="Proteomes" id="UP001482620"/>
    </source>
</evidence>
<name>A0ABV0TJA0_9TELE</name>
<protein>
    <submittedName>
        <fullName evidence="1">Uncharacterized protein</fullName>
    </submittedName>
</protein>
<keyword evidence="2" id="KW-1185">Reference proteome</keyword>